<accession>A0A165RCJ2</accession>
<evidence type="ECO:0000256" key="1">
    <source>
        <dbReference type="SAM" id="MobiDB-lite"/>
    </source>
</evidence>
<evidence type="ECO:0000313" key="3">
    <source>
        <dbReference type="Proteomes" id="UP000076761"/>
    </source>
</evidence>
<feature type="compositionally biased region" description="Basic and acidic residues" evidence="1">
    <location>
        <begin position="210"/>
        <end position="239"/>
    </location>
</feature>
<evidence type="ECO:0000313" key="2">
    <source>
        <dbReference type="EMBL" id="KZT23616.1"/>
    </source>
</evidence>
<sequence length="239" mass="27898">EEVILRVQGILCIKDLPPQLDPIYIKQNQNYRKAFLRQSIRLTGFSDKMFQRNVDGIQYISRHLSRLFKEGSVTEWQPSDFDGHQALDISNRYFMTRKHNSTDLDVPFAATVDPHGFLEKLTDNQWTHTDDNKVTYHQMIQERDQFKYITADPAIFRLGDIVEAEISIFVLSQGQGPNQHRVTLVLRSLTLLDAKYSDPITVTKVKRRTGHEDQEVQDTRRELSKMRLEGDAQDRMMTE</sequence>
<dbReference type="InParanoid" id="A0A165RCJ2"/>
<gene>
    <name evidence="2" type="ORF">NEOLEDRAFT_1069191</name>
</gene>
<dbReference type="OrthoDB" id="3269456at2759"/>
<feature type="non-terminal residue" evidence="2">
    <location>
        <position position="1"/>
    </location>
</feature>
<dbReference type="AlphaFoldDB" id="A0A165RCJ2"/>
<proteinExistence type="predicted"/>
<dbReference type="EMBL" id="KV425583">
    <property type="protein sequence ID" value="KZT23616.1"/>
    <property type="molecule type" value="Genomic_DNA"/>
</dbReference>
<name>A0A165RCJ2_9AGAM</name>
<reference evidence="2 3" key="1">
    <citation type="journal article" date="2016" name="Mol. Biol. Evol.">
        <title>Comparative Genomics of Early-Diverging Mushroom-Forming Fungi Provides Insights into the Origins of Lignocellulose Decay Capabilities.</title>
        <authorList>
            <person name="Nagy L.G."/>
            <person name="Riley R."/>
            <person name="Tritt A."/>
            <person name="Adam C."/>
            <person name="Daum C."/>
            <person name="Floudas D."/>
            <person name="Sun H."/>
            <person name="Yadav J.S."/>
            <person name="Pangilinan J."/>
            <person name="Larsson K.H."/>
            <person name="Matsuura K."/>
            <person name="Barry K."/>
            <person name="Labutti K."/>
            <person name="Kuo R."/>
            <person name="Ohm R.A."/>
            <person name="Bhattacharya S.S."/>
            <person name="Shirouzu T."/>
            <person name="Yoshinaga Y."/>
            <person name="Martin F.M."/>
            <person name="Grigoriev I.V."/>
            <person name="Hibbett D.S."/>
        </authorList>
    </citation>
    <scope>NUCLEOTIDE SEQUENCE [LARGE SCALE GENOMIC DNA]</scope>
    <source>
        <strain evidence="2 3">HHB14362 ss-1</strain>
    </source>
</reference>
<keyword evidence="3" id="KW-1185">Reference proteome</keyword>
<protein>
    <submittedName>
        <fullName evidence="2">Uncharacterized protein</fullName>
    </submittedName>
</protein>
<feature type="region of interest" description="Disordered" evidence="1">
    <location>
        <begin position="207"/>
        <end position="239"/>
    </location>
</feature>
<dbReference type="STRING" id="1314782.A0A165RCJ2"/>
<organism evidence="2 3">
    <name type="scientific">Neolentinus lepideus HHB14362 ss-1</name>
    <dbReference type="NCBI Taxonomy" id="1314782"/>
    <lineage>
        <taxon>Eukaryota</taxon>
        <taxon>Fungi</taxon>
        <taxon>Dikarya</taxon>
        <taxon>Basidiomycota</taxon>
        <taxon>Agaricomycotina</taxon>
        <taxon>Agaricomycetes</taxon>
        <taxon>Gloeophyllales</taxon>
        <taxon>Gloeophyllaceae</taxon>
        <taxon>Neolentinus</taxon>
    </lineage>
</organism>
<dbReference type="Proteomes" id="UP000076761">
    <property type="component" value="Unassembled WGS sequence"/>
</dbReference>